<dbReference type="Pfam" id="PF02777">
    <property type="entry name" value="Sod_Fe_C"/>
    <property type="match status" value="1"/>
</dbReference>
<evidence type="ECO:0000256" key="2">
    <source>
        <dbReference type="ARBA" id="ARBA00012682"/>
    </source>
</evidence>
<dbReference type="InterPro" id="IPR036324">
    <property type="entry name" value="Mn/Fe_SOD_N_sf"/>
</dbReference>
<dbReference type="Proteomes" id="UP000182882">
    <property type="component" value="Unassembled WGS sequence"/>
</dbReference>
<dbReference type="PIRSF" id="PIRSF000349">
    <property type="entry name" value="SODismutase"/>
    <property type="match status" value="1"/>
</dbReference>
<name>A0A0S3ALT7_9PROT</name>
<dbReference type="GO" id="GO:0046872">
    <property type="term" value="F:metal ion binding"/>
    <property type="evidence" value="ECO:0007669"/>
    <property type="project" value="UniProtKB-KW"/>
</dbReference>
<dbReference type="AlphaFoldDB" id="A0A0S3ALT7"/>
<evidence type="ECO:0000256" key="1">
    <source>
        <dbReference type="ARBA" id="ARBA00008714"/>
    </source>
</evidence>
<reference evidence="12 13" key="2">
    <citation type="submission" date="2016-10" db="EMBL/GenBank/DDBJ databases">
        <authorList>
            <person name="Varghese N."/>
            <person name="Submissions S."/>
        </authorList>
    </citation>
    <scope>NUCLEOTIDE SEQUENCE [LARGE SCALE GENOMIC DNA]</scope>
    <source>
        <strain evidence="13">Nm10</strain>
        <strain evidence="12">Nm9</strain>
    </source>
</reference>
<dbReference type="PANTHER" id="PTHR42769">
    <property type="entry name" value="SUPEROXIDE DISMUTASE"/>
    <property type="match status" value="1"/>
</dbReference>
<evidence type="ECO:0000313" key="10">
    <source>
        <dbReference type="EMBL" id="SDT91556.1"/>
    </source>
</evidence>
<dbReference type="PRINTS" id="PR01703">
    <property type="entry name" value="MNSODISMTASE"/>
</dbReference>
<dbReference type="EC" id="1.15.1.1" evidence="2 7"/>
<dbReference type="InterPro" id="IPR019832">
    <property type="entry name" value="Mn/Fe_SOD_C"/>
</dbReference>
<organism evidence="11 12">
    <name type="scientific">Nitrosomonas ureae</name>
    <dbReference type="NCBI Taxonomy" id="44577"/>
    <lineage>
        <taxon>Bacteria</taxon>
        <taxon>Pseudomonadati</taxon>
        <taxon>Pseudomonadota</taxon>
        <taxon>Betaproteobacteria</taxon>
        <taxon>Nitrosomonadales</taxon>
        <taxon>Nitrosomonadaceae</taxon>
        <taxon>Nitrosomonas</taxon>
    </lineage>
</organism>
<dbReference type="GO" id="GO:0004784">
    <property type="term" value="F:superoxide dismutase activity"/>
    <property type="evidence" value="ECO:0007669"/>
    <property type="project" value="UniProtKB-EC"/>
</dbReference>
<evidence type="ECO:0000256" key="7">
    <source>
        <dbReference type="RuleBase" id="RU000414"/>
    </source>
</evidence>
<dbReference type="EMBL" id="FOFX01000024">
    <property type="protein sequence ID" value="SEQ16171.1"/>
    <property type="molecule type" value="Genomic_DNA"/>
</dbReference>
<dbReference type="STRING" id="44577.ATY38_12765"/>
<dbReference type="Pfam" id="PF00081">
    <property type="entry name" value="Sod_Fe_N"/>
    <property type="match status" value="1"/>
</dbReference>
<feature type="domain" description="Manganese/iron superoxide dismutase C-terminal" evidence="9">
    <location>
        <begin position="110"/>
        <end position="210"/>
    </location>
</feature>
<dbReference type="PANTHER" id="PTHR42769:SF3">
    <property type="entry name" value="SUPEROXIDE DISMUTASE [FE] 2, CHLOROPLASTIC"/>
    <property type="match status" value="1"/>
</dbReference>
<evidence type="ECO:0000313" key="12">
    <source>
        <dbReference type="Proteomes" id="UP000181998"/>
    </source>
</evidence>
<comment type="catalytic activity">
    <reaction evidence="7">
        <text>2 superoxide + 2 H(+) = H2O2 + O2</text>
        <dbReference type="Rhea" id="RHEA:20696"/>
        <dbReference type="ChEBI" id="CHEBI:15378"/>
        <dbReference type="ChEBI" id="CHEBI:15379"/>
        <dbReference type="ChEBI" id="CHEBI:16240"/>
        <dbReference type="ChEBI" id="CHEBI:18421"/>
        <dbReference type="EC" id="1.15.1.1"/>
    </reaction>
</comment>
<dbReference type="PROSITE" id="PS00088">
    <property type="entry name" value="SOD_MN"/>
    <property type="match status" value="1"/>
</dbReference>
<dbReference type="KEGG" id="nur:ATY38_12765"/>
<evidence type="ECO:0000256" key="3">
    <source>
        <dbReference type="ARBA" id="ARBA00022723"/>
    </source>
</evidence>
<dbReference type="FunFam" id="1.10.287.990:FF:000002">
    <property type="entry name" value="Superoxide dismutase"/>
    <property type="match status" value="1"/>
</dbReference>
<evidence type="ECO:0000259" key="8">
    <source>
        <dbReference type="Pfam" id="PF00081"/>
    </source>
</evidence>
<accession>A0A0S3ALT7</accession>
<evidence type="ECO:0000256" key="6">
    <source>
        <dbReference type="PIRSR" id="PIRSR000349-1"/>
    </source>
</evidence>
<evidence type="ECO:0000259" key="9">
    <source>
        <dbReference type="Pfam" id="PF02777"/>
    </source>
</evidence>
<keyword evidence="13" id="KW-1185">Reference proteome</keyword>
<dbReference type="InterPro" id="IPR001189">
    <property type="entry name" value="Mn/Fe_SOD"/>
</dbReference>
<dbReference type="RefSeq" id="WP_062559639.1">
    <property type="nucleotide sequence ID" value="NZ_CP013341.1"/>
</dbReference>
<evidence type="ECO:0000313" key="13">
    <source>
        <dbReference type="Proteomes" id="UP000182882"/>
    </source>
</evidence>
<feature type="binding site" evidence="6">
    <location>
        <position position="43"/>
    </location>
    <ligand>
        <name>Mn(2+)</name>
        <dbReference type="ChEBI" id="CHEBI:29035"/>
    </ligand>
</feature>
<feature type="binding site" evidence="6">
    <location>
        <position position="95"/>
    </location>
    <ligand>
        <name>Mn(2+)</name>
        <dbReference type="ChEBI" id="CHEBI:29035"/>
    </ligand>
</feature>
<proteinExistence type="inferred from homology"/>
<evidence type="ECO:0000313" key="11">
    <source>
        <dbReference type="EMBL" id="SEQ16171.1"/>
    </source>
</evidence>
<dbReference type="EMBL" id="FNLN01000010">
    <property type="protein sequence ID" value="SDT91556.1"/>
    <property type="molecule type" value="Genomic_DNA"/>
</dbReference>
<comment type="function">
    <text evidence="7">Destroys radicals which are normally produced within the cells and which are toxic to biological systems.</text>
</comment>
<dbReference type="OrthoDB" id="9803125at2"/>
<dbReference type="InterPro" id="IPR019833">
    <property type="entry name" value="Mn/Fe_SOD_BS"/>
</dbReference>
<keyword evidence="4 7" id="KW-0560">Oxidoreductase</keyword>
<dbReference type="SUPFAM" id="SSF54719">
    <property type="entry name" value="Fe,Mn superoxide dismutase (SOD), C-terminal domain"/>
    <property type="match status" value="1"/>
</dbReference>
<dbReference type="Gene3D" id="3.55.40.20">
    <property type="entry name" value="Iron/manganese superoxide dismutase, C-terminal domain"/>
    <property type="match status" value="1"/>
</dbReference>
<evidence type="ECO:0000256" key="4">
    <source>
        <dbReference type="ARBA" id="ARBA00023002"/>
    </source>
</evidence>
<dbReference type="Proteomes" id="UP000181998">
    <property type="component" value="Unassembled WGS sequence"/>
</dbReference>
<evidence type="ECO:0000256" key="5">
    <source>
        <dbReference type="ARBA" id="ARBA00023004"/>
    </source>
</evidence>
<feature type="binding site" evidence="6">
    <location>
        <position position="181"/>
    </location>
    <ligand>
        <name>Mn(2+)</name>
        <dbReference type="ChEBI" id="CHEBI:29035"/>
    </ligand>
</feature>
<keyword evidence="5" id="KW-0408">Iron</keyword>
<comment type="similarity">
    <text evidence="1 7">Belongs to the iron/manganese superoxide dismutase family.</text>
</comment>
<keyword evidence="3 6" id="KW-0479">Metal-binding</keyword>
<feature type="binding site" evidence="6">
    <location>
        <position position="177"/>
    </location>
    <ligand>
        <name>Mn(2+)</name>
        <dbReference type="ChEBI" id="CHEBI:29035"/>
    </ligand>
</feature>
<sequence>MTNINLDNFSQAAQSGSQYVLAPLPYSDTALQPVISSNTLSFHYGKHHKTYVDNLNNLLANSDLAGQSLEQIIKATAGQTEKAAIFNNAAQVWNHMFYWHSLKPNGGGEPSSTLKQKIEASFGSLEVCKKEFAQAALTQFGSGWAWLVQDGDKIALVKTGNAETPLTKNVRPLLTIDVWEHAYYLDYQNRRADYANAILEKLINWDFAAANLG</sequence>
<reference evidence="11" key="1">
    <citation type="submission" date="2016-10" db="EMBL/GenBank/DDBJ databases">
        <authorList>
            <person name="de Groot N.N."/>
        </authorList>
    </citation>
    <scope>NUCLEOTIDE SEQUENCE [LARGE SCALE GENOMIC DNA]</scope>
    <source>
        <strain evidence="10">Nm10</strain>
        <strain evidence="11">Nm9</strain>
    </source>
</reference>
<gene>
    <name evidence="10" type="ORF">SAMN05216406_11049</name>
    <name evidence="11" type="ORF">SAMN05421510_102442</name>
</gene>
<dbReference type="Gene3D" id="1.10.287.990">
    <property type="entry name" value="Fe,Mn superoxide dismutase (SOD) domain"/>
    <property type="match status" value="1"/>
</dbReference>
<feature type="domain" description="Manganese/iron superoxide dismutase N-terminal" evidence="8">
    <location>
        <begin position="18"/>
        <end position="102"/>
    </location>
</feature>
<dbReference type="SUPFAM" id="SSF46609">
    <property type="entry name" value="Fe,Mn superoxide dismutase (SOD), N-terminal domain"/>
    <property type="match status" value="1"/>
</dbReference>
<dbReference type="InterPro" id="IPR036314">
    <property type="entry name" value="SOD_C_sf"/>
</dbReference>
<protein>
    <recommendedName>
        <fullName evidence="2 7">Superoxide dismutase</fullName>
        <ecNumber evidence="2 7">1.15.1.1</ecNumber>
    </recommendedName>
</protein>
<dbReference type="InterPro" id="IPR019831">
    <property type="entry name" value="Mn/Fe_SOD_N"/>
</dbReference>